<dbReference type="Proteomes" id="UP000297564">
    <property type="component" value="Unassembled WGS sequence"/>
</dbReference>
<feature type="region of interest" description="Disordered" evidence="1">
    <location>
        <begin position="415"/>
        <end position="438"/>
    </location>
</feature>
<feature type="chain" id="PRO_5021205003" evidence="3">
    <location>
        <begin position="33"/>
        <end position="438"/>
    </location>
</feature>
<keyword evidence="2" id="KW-1133">Transmembrane helix</keyword>
<feature type="transmembrane region" description="Helical" evidence="2">
    <location>
        <begin position="132"/>
        <end position="153"/>
    </location>
</feature>
<gene>
    <name evidence="4" type="ORF">EZ242_12420</name>
</gene>
<dbReference type="EMBL" id="SMLL01000004">
    <property type="protein sequence ID" value="TFY99931.1"/>
    <property type="molecule type" value="Genomic_DNA"/>
</dbReference>
<keyword evidence="3" id="KW-0732">Signal</keyword>
<feature type="transmembrane region" description="Helical" evidence="2">
    <location>
        <begin position="59"/>
        <end position="82"/>
    </location>
</feature>
<feature type="transmembrane region" description="Helical" evidence="2">
    <location>
        <begin position="103"/>
        <end position="126"/>
    </location>
</feature>
<sequence length="438" mass="46548">MDTLNFLLYRLREKLWVKPLLACLLSVGGALAAQGADGIDLGRKLPQVSADTIEELLKLVAASMLVMATLAVGSMVAAYASAAGSATPRAFPLVVADDVSQNALSAFTGAFIFNVVAFIFVSNGYYGRVGRFTLFVLTVLVLAFVRVTFVRWVDRIARLGRLGMVVGTVEKATLQALQARRCTPNLRARPGDAASHDGAPVYCDAIGYVQYVDVGKLQACAEALDARIEVTGLPGTFAAPGRPVARVVRGAAGGPLPPAQQEQVARCFTIGNDRKFDQDPRFGLIVLSEIASRALSPAVNDPGTAIQVIGAFVRLFVAWGRPLQADEVQPVLHDRVSVLPLSLEDMFDDAFSAMERDGASVVEMGVRLQKAFVALGASGHPQMRTLAQTHSRRALERAARRLDAPEDLAALAKAARTLGPQATAQATPARTGQARTSA</sequence>
<dbReference type="Pfam" id="PF10011">
    <property type="entry name" value="DUF2254"/>
    <property type="match status" value="1"/>
</dbReference>
<evidence type="ECO:0000256" key="1">
    <source>
        <dbReference type="SAM" id="MobiDB-lite"/>
    </source>
</evidence>
<evidence type="ECO:0000313" key="5">
    <source>
        <dbReference type="Proteomes" id="UP000297564"/>
    </source>
</evidence>
<organism evidence="4 5">
    <name type="scientific">Ramlibacter rhizophilus</name>
    <dbReference type="NCBI Taxonomy" id="1781167"/>
    <lineage>
        <taxon>Bacteria</taxon>
        <taxon>Pseudomonadati</taxon>
        <taxon>Pseudomonadota</taxon>
        <taxon>Betaproteobacteria</taxon>
        <taxon>Burkholderiales</taxon>
        <taxon>Comamonadaceae</taxon>
        <taxon>Ramlibacter</taxon>
    </lineage>
</organism>
<keyword evidence="2" id="KW-0812">Transmembrane</keyword>
<proteinExistence type="predicted"/>
<reference evidence="4 5" key="1">
    <citation type="submission" date="2019-03" db="EMBL/GenBank/DDBJ databases">
        <title>Ramlibacter rhizophilus CCTCC AB2015357, whole genome shotgun sequence.</title>
        <authorList>
            <person name="Zhang X."/>
            <person name="Feng G."/>
            <person name="Zhu H."/>
        </authorList>
    </citation>
    <scope>NUCLEOTIDE SEQUENCE [LARGE SCALE GENOMIC DNA]</scope>
    <source>
        <strain evidence="4 5">CCTCC AB2015357</strain>
    </source>
</reference>
<protein>
    <submittedName>
        <fullName evidence="4">DUF2254 domain-containing protein</fullName>
    </submittedName>
</protein>
<keyword evidence="5" id="KW-1185">Reference proteome</keyword>
<feature type="signal peptide" evidence="3">
    <location>
        <begin position="1"/>
        <end position="32"/>
    </location>
</feature>
<evidence type="ECO:0000256" key="2">
    <source>
        <dbReference type="SAM" id="Phobius"/>
    </source>
</evidence>
<dbReference type="InterPro" id="IPR018723">
    <property type="entry name" value="DUF2254_membrane"/>
</dbReference>
<keyword evidence="2" id="KW-0472">Membrane</keyword>
<dbReference type="AlphaFoldDB" id="A0A4Z0BMC3"/>
<accession>A0A4Z0BMC3</accession>
<evidence type="ECO:0000313" key="4">
    <source>
        <dbReference type="EMBL" id="TFY99931.1"/>
    </source>
</evidence>
<name>A0A4Z0BMC3_9BURK</name>
<evidence type="ECO:0000256" key="3">
    <source>
        <dbReference type="SAM" id="SignalP"/>
    </source>
</evidence>
<dbReference type="RefSeq" id="WP_135285473.1">
    <property type="nucleotide sequence ID" value="NZ_SMLL01000004.1"/>
</dbReference>
<comment type="caution">
    <text evidence="4">The sequence shown here is derived from an EMBL/GenBank/DDBJ whole genome shotgun (WGS) entry which is preliminary data.</text>
</comment>
<dbReference type="OrthoDB" id="2955631at2"/>